<evidence type="ECO:0000313" key="1">
    <source>
        <dbReference type="EMBL" id="JAH95236.1"/>
    </source>
</evidence>
<protein>
    <submittedName>
        <fullName evidence="1">Uncharacterized protein</fullName>
    </submittedName>
</protein>
<dbReference type="EMBL" id="GBXM01013341">
    <property type="protein sequence ID" value="JAH95236.1"/>
    <property type="molecule type" value="Transcribed_RNA"/>
</dbReference>
<organism evidence="1">
    <name type="scientific">Anguilla anguilla</name>
    <name type="common">European freshwater eel</name>
    <name type="synonym">Muraena anguilla</name>
    <dbReference type="NCBI Taxonomy" id="7936"/>
    <lineage>
        <taxon>Eukaryota</taxon>
        <taxon>Metazoa</taxon>
        <taxon>Chordata</taxon>
        <taxon>Craniata</taxon>
        <taxon>Vertebrata</taxon>
        <taxon>Euteleostomi</taxon>
        <taxon>Actinopterygii</taxon>
        <taxon>Neopterygii</taxon>
        <taxon>Teleostei</taxon>
        <taxon>Anguilliformes</taxon>
        <taxon>Anguillidae</taxon>
        <taxon>Anguilla</taxon>
    </lineage>
</organism>
<proteinExistence type="predicted"/>
<name>A0A0E9WYI1_ANGAN</name>
<accession>A0A0E9WYI1</accession>
<reference evidence="1" key="2">
    <citation type="journal article" date="2015" name="Fish Shellfish Immunol.">
        <title>Early steps in the European eel (Anguilla anguilla)-Vibrio vulnificus interaction in the gills: Role of the RtxA13 toxin.</title>
        <authorList>
            <person name="Callol A."/>
            <person name="Pajuelo D."/>
            <person name="Ebbesson L."/>
            <person name="Teles M."/>
            <person name="MacKenzie S."/>
            <person name="Amaro C."/>
        </authorList>
    </citation>
    <scope>NUCLEOTIDE SEQUENCE</scope>
</reference>
<reference evidence="1" key="1">
    <citation type="submission" date="2014-11" db="EMBL/GenBank/DDBJ databases">
        <authorList>
            <person name="Amaro Gonzalez C."/>
        </authorList>
    </citation>
    <scope>NUCLEOTIDE SEQUENCE</scope>
</reference>
<dbReference type="AlphaFoldDB" id="A0A0E9WYI1"/>
<sequence>MHLQNKIKNRTQHCLSNVLTYCYYIFEVLQLHYHPIDSTHFIINLKLTLKNK</sequence>